<evidence type="ECO:0000313" key="1">
    <source>
        <dbReference type="EMBL" id="CAH2321462.1"/>
    </source>
</evidence>
<sequence>MLFMDRAHQVAKHLPVTTPRDVLAKMHYFHVKETIVGSKQDTTEPYIQVYAVLSAETLHRRRAFREVMTEPRNSRIPYRWGFPAKLLINRDGKLQAVSAVTAGTRLLRQWGYLTKALGDNTKRSAEIPQEWHTIRHPKMHRRVR</sequence>
<protein>
    <submittedName>
        <fullName evidence="1">Uncharacterized protein</fullName>
    </submittedName>
</protein>
<dbReference type="Proteomes" id="UP001295444">
    <property type="component" value="Chromosome 11"/>
</dbReference>
<dbReference type="EMBL" id="OW240922">
    <property type="protein sequence ID" value="CAH2321462.1"/>
    <property type="molecule type" value="Genomic_DNA"/>
</dbReference>
<dbReference type="Gene3D" id="3.30.250.20">
    <property type="entry name" value="L1 transposable element, C-terminal domain"/>
    <property type="match status" value="1"/>
</dbReference>
<evidence type="ECO:0000313" key="2">
    <source>
        <dbReference type="Proteomes" id="UP001295444"/>
    </source>
</evidence>
<name>A0AAD1WTC4_PELCU</name>
<reference evidence="1" key="1">
    <citation type="submission" date="2022-03" db="EMBL/GenBank/DDBJ databases">
        <authorList>
            <person name="Alioto T."/>
            <person name="Alioto T."/>
            <person name="Gomez Garrido J."/>
        </authorList>
    </citation>
    <scope>NUCLEOTIDE SEQUENCE</scope>
</reference>
<gene>
    <name evidence="1" type="ORF">PECUL_23A013653</name>
</gene>
<keyword evidence="2" id="KW-1185">Reference proteome</keyword>
<organism evidence="1 2">
    <name type="scientific">Pelobates cultripes</name>
    <name type="common">Western spadefoot toad</name>
    <dbReference type="NCBI Taxonomy" id="61616"/>
    <lineage>
        <taxon>Eukaryota</taxon>
        <taxon>Metazoa</taxon>
        <taxon>Chordata</taxon>
        <taxon>Craniata</taxon>
        <taxon>Vertebrata</taxon>
        <taxon>Euteleostomi</taxon>
        <taxon>Amphibia</taxon>
        <taxon>Batrachia</taxon>
        <taxon>Anura</taxon>
        <taxon>Pelobatoidea</taxon>
        <taxon>Pelobatidae</taxon>
        <taxon>Pelobates</taxon>
    </lineage>
</organism>
<dbReference type="AlphaFoldDB" id="A0AAD1WTC4"/>
<accession>A0AAD1WTC4</accession>
<proteinExistence type="predicted"/>
<dbReference type="InterPro" id="IPR042566">
    <property type="entry name" value="L1_C"/>
</dbReference>